<dbReference type="CDD" id="cd02440">
    <property type="entry name" value="AdoMet_MTases"/>
    <property type="match status" value="1"/>
</dbReference>
<dbReference type="Proteomes" id="UP000281343">
    <property type="component" value="Unassembled WGS sequence"/>
</dbReference>
<dbReference type="OrthoDB" id="9807911at2"/>
<evidence type="ECO:0000256" key="2">
    <source>
        <dbReference type="ARBA" id="ARBA00022679"/>
    </source>
</evidence>
<dbReference type="GO" id="GO:0032259">
    <property type="term" value="P:methylation"/>
    <property type="evidence" value="ECO:0007669"/>
    <property type="project" value="UniProtKB-KW"/>
</dbReference>
<evidence type="ECO:0000256" key="1">
    <source>
        <dbReference type="ARBA" id="ARBA00022603"/>
    </source>
</evidence>
<organism evidence="4 5">
    <name type="scientific">Rhodophyticola porphyridii</name>
    <dbReference type="NCBI Taxonomy" id="1852017"/>
    <lineage>
        <taxon>Bacteria</taxon>
        <taxon>Pseudomonadati</taxon>
        <taxon>Pseudomonadota</taxon>
        <taxon>Alphaproteobacteria</taxon>
        <taxon>Rhodobacterales</taxon>
        <taxon>Roseobacteraceae</taxon>
        <taxon>Rhodophyticola</taxon>
    </lineage>
</organism>
<sequence>MTGKFLKKTYGIEGIPAVRAHYNEWAASYDAEVAENGYATPARCAAALKAGSLPPEAPILDMGCGTGLGGLALRAEGFTTLDGTDLSPGMLAEARARGIYRHLFPATEGAPDIPTGAYRAVSAIGVIGSGAAPASLLDTCLGLLDPGGYFVFSFNDHTLAMPEFTDHVARWETAGTVRILVEEHGPHLPGLDMNSTVYLLEKN</sequence>
<dbReference type="EMBL" id="RCNT01000004">
    <property type="protein sequence ID" value="RMA42441.1"/>
    <property type="molecule type" value="Genomic_DNA"/>
</dbReference>
<keyword evidence="3" id="KW-0949">S-adenosyl-L-methionine</keyword>
<name>A0A3L9Y0P4_9RHOB</name>
<gene>
    <name evidence="4" type="ORF">D9R08_10115</name>
</gene>
<proteinExistence type="predicted"/>
<dbReference type="Gene3D" id="3.40.50.150">
    <property type="entry name" value="Vaccinia Virus protein VP39"/>
    <property type="match status" value="1"/>
</dbReference>
<accession>A0A3L9Y0P4</accession>
<dbReference type="InterPro" id="IPR029063">
    <property type="entry name" value="SAM-dependent_MTases_sf"/>
</dbReference>
<evidence type="ECO:0000256" key="3">
    <source>
        <dbReference type="ARBA" id="ARBA00022691"/>
    </source>
</evidence>
<comment type="caution">
    <text evidence="4">The sequence shown here is derived from an EMBL/GenBank/DDBJ whole genome shotgun (WGS) entry which is preliminary data.</text>
</comment>
<protein>
    <submittedName>
        <fullName evidence="4">Methyltransferase domain-containing protein</fullName>
    </submittedName>
</protein>
<dbReference type="PANTHER" id="PTHR43464:SF19">
    <property type="entry name" value="UBIQUINONE BIOSYNTHESIS O-METHYLTRANSFERASE, MITOCHONDRIAL"/>
    <property type="match status" value="1"/>
</dbReference>
<dbReference type="SUPFAM" id="SSF53335">
    <property type="entry name" value="S-adenosyl-L-methionine-dependent methyltransferases"/>
    <property type="match status" value="1"/>
</dbReference>
<keyword evidence="2 4" id="KW-0808">Transferase</keyword>
<keyword evidence="1 4" id="KW-0489">Methyltransferase</keyword>
<dbReference type="RefSeq" id="WP_121897922.1">
    <property type="nucleotide sequence ID" value="NZ_RCNT01000004.1"/>
</dbReference>
<dbReference type="AlphaFoldDB" id="A0A3L9Y0P4"/>
<dbReference type="GO" id="GO:0008168">
    <property type="term" value="F:methyltransferase activity"/>
    <property type="evidence" value="ECO:0007669"/>
    <property type="project" value="UniProtKB-KW"/>
</dbReference>
<evidence type="ECO:0000313" key="4">
    <source>
        <dbReference type="EMBL" id="RMA42441.1"/>
    </source>
</evidence>
<reference evidence="4 5" key="1">
    <citation type="submission" date="2018-10" db="EMBL/GenBank/DDBJ databases">
        <authorList>
            <person name="Jung H.S."/>
            <person name="Jeon C.O."/>
        </authorList>
    </citation>
    <scope>NUCLEOTIDE SEQUENCE [LARGE SCALE GENOMIC DNA]</scope>
    <source>
        <strain evidence="4 5">MA-7-27</strain>
    </source>
</reference>
<keyword evidence="5" id="KW-1185">Reference proteome</keyword>
<dbReference type="Pfam" id="PF13489">
    <property type="entry name" value="Methyltransf_23"/>
    <property type="match status" value="1"/>
</dbReference>
<evidence type="ECO:0000313" key="5">
    <source>
        <dbReference type="Proteomes" id="UP000281343"/>
    </source>
</evidence>
<dbReference type="PANTHER" id="PTHR43464">
    <property type="entry name" value="METHYLTRANSFERASE"/>
    <property type="match status" value="1"/>
</dbReference>